<dbReference type="Pfam" id="PF12728">
    <property type="entry name" value="HTH_17"/>
    <property type="match status" value="1"/>
</dbReference>
<dbReference type="InterPro" id="IPR009061">
    <property type="entry name" value="DNA-bd_dom_put_sf"/>
</dbReference>
<dbReference type="EMBL" id="PDJI01000003">
    <property type="protein sequence ID" value="PFG44947.1"/>
    <property type="molecule type" value="Genomic_DNA"/>
</dbReference>
<dbReference type="AlphaFoldDB" id="A0A2A9F0M1"/>
<dbReference type="Gene3D" id="1.10.260.40">
    <property type="entry name" value="lambda repressor-like DNA-binding domains"/>
    <property type="match status" value="1"/>
</dbReference>
<name>A0A2A9F0M1_9MICO</name>
<evidence type="ECO:0000313" key="2">
    <source>
        <dbReference type="EMBL" id="PFG44947.1"/>
    </source>
</evidence>
<reference evidence="2 3" key="1">
    <citation type="submission" date="2017-10" db="EMBL/GenBank/DDBJ databases">
        <title>Sequencing the genomes of 1000 actinobacteria strains.</title>
        <authorList>
            <person name="Klenk H.-P."/>
        </authorList>
    </citation>
    <scope>NUCLEOTIDE SEQUENCE [LARGE SCALE GENOMIC DNA]</scope>
    <source>
        <strain evidence="2 3">DSM 21838</strain>
    </source>
</reference>
<dbReference type="RefSeq" id="WP_170037016.1">
    <property type="nucleotide sequence ID" value="NZ_PDJI01000003.1"/>
</dbReference>
<dbReference type="GO" id="GO:0003677">
    <property type="term" value="F:DNA binding"/>
    <property type="evidence" value="ECO:0007669"/>
    <property type="project" value="InterPro"/>
</dbReference>
<comment type="caution">
    <text evidence="2">The sequence shown here is derived from an EMBL/GenBank/DDBJ whole genome shotgun (WGS) entry which is preliminary data.</text>
</comment>
<feature type="domain" description="Helix-turn-helix" evidence="1">
    <location>
        <begin position="15"/>
        <end position="63"/>
    </location>
</feature>
<dbReference type="InterPro" id="IPR041657">
    <property type="entry name" value="HTH_17"/>
</dbReference>
<dbReference type="Proteomes" id="UP000222106">
    <property type="component" value="Unassembled WGS sequence"/>
</dbReference>
<evidence type="ECO:0000313" key="3">
    <source>
        <dbReference type="Proteomes" id="UP000222106"/>
    </source>
</evidence>
<gene>
    <name evidence="2" type="ORF">ATJ97_0223</name>
</gene>
<dbReference type="InterPro" id="IPR010093">
    <property type="entry name" value="SinI_DNA-bd"/>
</dbReference>
<dbReference type="NCBIfam" id="TIGR01764">
    <property type="entry name" value="excise"/>
    <property type="match status" value="1"/>
</dbReference>
<evidence type="ECO:0000259" key="1">
    <source>
        <dbReference type="Pfam" id="PF12728"/>
    </source>
</evidence>
<organism evidence="2 3">
    <name type="scientific">Georgenia soli</name>
    <dbReference type="NCBI Taxonomy" id="638953"/>
    <lineage>
        <taxon>Bacteria</taxon>
        <taxon>Bacillati</taxon>
        <taxon>Actinomycetota</taxon>
        <taxon>Actinomycetes</taxon>
        <taxon>Micrococcales</taxon>
        <taxon>Bogoriellaceae</taxon>
        <taxon>Georgenia</taxon>
    </lineage>
</organism>
<dbReference type="SUPFAM" id="SSF46955">
    <property type="entry name" value="Putative DNA-binding domain"/>
    <property type="match status" value="1"/>
</dbReference>
<protein>
    <submittedName>
        <fullName evidence="2">Excisionase family DNA binding protein</fullName>
    </submittedName>
</protein>
<dbReference type="InterPro" id="IPR010982">
    <property type="entry name" value="Lambda_DNA-bd_dom_sf"/>
</dbReference>
<proteinExistence type="predicted"/>
<sequence>MSRLDDLFDPLPTHLSVDQLAKVLGVNRGTAYNWLKAGHIPAYRVGQSWVIVRDEVKDHLAAHRNQPLKPEEPRQDT</sequence>
<accession>A0A2A9F0M1</accession>
<keyword evidence="3" id="KW-1185">Reference proteome</keyword>